<reference evidence="2" key="1">
    <citation type="submission" date="2016-01" db="EMBL/GenBank/DDBJ databases">
        <authorList>
            <person name="Regsiter A."/>
            <person name="william w."/>
        </authorList>
    </citation>
    <scope>NUCLEOTIDE SEQUENCE [LARGE SCALE GENOMIC DNA]</scope>
    <source>
        <strain evidence="2">CFBP 6623</strain>
    </source>
</reference>
<evidence type="ECO:0000313" key="1">
    <source>
        <dbReference type="EMBL" id="CUX09357.1"/>
    </source>
</evidence>
<proteinExistence type="predicted"/>
<dbReference type="STRING" id="1183432.AGR3A_Cc120067"/>
<dbReference type="EMBL" id="FBWK01000004">
    <property type="protein sequence ID" value="CUX09357.1"/>
    <property type="molecule type" value="Genomic_DNA"/>
</dbReference>
<organism evidence="1 2">
    <name type="scientific">Agrobacterium tomkonis CFBP 6623</name>
    <dbReference type="NCBI Taxonomy" id="1183432"/>
    <lineage>
        <taxon>Bacteria</taxon>
        <taxon>Pseudomonadati</taxon>
        <taxon>Pseudomonadota</taxon>
        <taxon>Alphaproteobacteria</taxon>
        <taxon>Hyphomicrobiales</taxon>
        <taxon>Rhizobiaceae</taxon>
        <taxon>Rhizobium/Agrobacterium group</taxon>
        <taxon>Agrobacterium</taxon>
        <taxon>Agrobacterium tumefaciens complex</taxon>
    </lineage>
</organism>
<keyword evidence="2" id="KW-1185">Reference proteome</keyword>
<gene>
    <name evidence="1" type="ORF">AGR3A_Cc120067</name>
</gene>
<name>A0A1S7NMV1_9HYPH</name>
<protein>
    <submittedName>
        <fullName evidence="1">Uncharacterized protein</fullName>
    </submittedName>
</protein>
<accession>A0A1S7NMV1</accession>
<dbReference type="Proteomes" id="UP000191988">
    <property type="component" value="Unassembled WGS sequence"/>
</dbReference>
<dbReference type="AlphaFoldDB" id="A0A1S7NMV1"/>
<dbReference type="RefSeq" id="WP_080841903.1">
    <property type="nucleotide sequence ID" value="NZ_LT009723.1"/>
</dbReference>
<evidence type="ECO:0000313" key="2">
    <source>
        <dbReference type="Proteomes" id="UP000191988"/>
    </source>
</evidence>
<sequence>MVDWRKLEAAVDRKVGGAFGETVRLSFLVNGKTDPARPQIVIHCEALHTEDDTTRPAGNAVSGPHRVRFAAADAVLFIDRSTYEGPALQSGDRVRAMDRAGEPAWSVDFVSDRHSNLIAVALKEI</sequence>